<dbReference type="EMBL" id="AE016823">
    <property type="protein sequence ID" value="AAS69255.1"/>
    <property type="molecule type" value="Genomic_DNA"/>
</dbReference>
<evidence type="ECO:0000256" key="2">
    <source>
        <dbReference type="ARBA" id="ARBA00010447"/>
    </source>
</evidence>
<evidence type="ECO:0000256" key="7">
    <source>
        <dbReference type="RuleBase" id="RU004504"/>
    </source>
</evidence>
<evidence type="ECO:0000313" key="10">
    <source>
        <dbReference type="EMBL" id="AAS69255.1"/>
    </source>
</evidence>
<dbReference type="PROSITE" id="PS00595">
    <property type="entry name" value="AA_TRANSFER_CLASS_5"/>
    <property type="match status" value="1"/>
</dbReference>
<dbReference type="GO" id="GO:0006534">
    <property type="term" value="P:cysteine metabolic process"/>
    <property type="evidence" value="ECO:0007669"/>
    <property type="project" value="UniProtKB-UniRule"/>
</dbReference>
<dbReference type="InterPro" id="IPR010970">
    <property type="entry name" value="Cys_dSase_SufS"/>
</dbReference>
<dbReference type="Gene3D" id="3.90.1150.10">
    <property type="entry name" value="Aspartate Aminotransferase, domain 1"/>
    <property type="match status" value="1"/>
</dbReference>
<dbReference type="PANTHER" id="PTHR43586:SF8">
    <property type="entry name" value="CYSTEINE DESULFURASE 1, CHLOROPLASTIC"/>
    <property type="match status" value="1"/>
</dbReference>
<sequence length="416" mass="46687">MTDMSFSAERIRTDFPILGTKMNGKPLVFLDSAASSQKPFTVIDTIEKYYREENANIHRGIYYLSQKATEKYELSRIRLSKFIGAQCAKVCIFTRNATESINLVAQTWGRTQIKEGDEIVLNELEHHSNIVPWQMLAQEKKAVLKFIPLNEDSTLDFSNLQEIITTKTKLVAISQMSNVTGTIHDILPVQKRAKEVGAKLLVDGAQGVCHLPVNMKEMEYDFYVFSAHKMLGPTGVGVLYAKEEILEEMPPWMGGGDMIAQVYKEKSTYAELPSKLEAGTPNIAGVIGFGSAIEYLENIGMQEIRNHEIELLSYALNRLDDFGGLELYGTRDLSKRGGVISFNFPGVHPHDVGTILDEEGIAIRVGHHCAQPFMAFQNIPGTCRASLYLYNTKDDIDRLIQGLIKVKEIFSRVLKR</sequence>
<evidence type="ECO:0000256" key="8">
    <source>
        <dbReference type="RuleBase" id="RU004506"/>
    </source>
</evidence>
<dbReference type="AlphaFoldDB" id="Q72UM3"/>
<gene>
    <name evidence="10" type="ordered locus">LIC_10634</name>
</gene>
<dbReference type="NCBIfam" id="TIGR01979">
    <property type="entry name" value="sufS"/>
    <property type="match status" value="1"/>
</dbReference>
<dbReference type="Gene3D" id="3.40.640.10">
    <property type="entry name" value="Type I PLP-dependent aspartate aminotransferase-like (Major domain)"/>
    <property type="match status" value="1"/>
</dbReference>
<dbReference type="HOGENOM" id="CLU_003433_2_5_12"/>
<evidence type="ECO:0000259" key="9">
    <source>
        <dbReference type="Pfam" id="PF00266"/>
    </source>
</evidence>
<protein>
    <recommendedName>
        <fullName evidence="3 8">Cysteine desulfurase</fullName>
        <ecNumber evidence="3 8">2.8.1.7</ecNumber>
    </recommendedName>
</protein>
<keyword evidence="4 8" id="KW-0808">Transferase</keyword>
<dbReference type="CDD" id="cd06453">
    <property type="entry name" value="SufS_like"/>
    <property type="match status" value="1"/>
</dbReference>
<keyword evidence="5 8" id="KW-0663">Pyridoxal phosphate</keyword>
<evidence type="ECO:0000256" key="1">
    <source>
        <dbReference type="ARBA" id="ARBA00001933"/>
    </source>
</evidence>
<reference evidence="10 11" key="1">
    <citation type="journal article" date="2004" name="J. Bacteriol.">
        <title>Comparative genomics of two Leptospira interrogans serovars reveals novel insights into physiology and pathogenesis.</title>
        <authorList>
            <person name="Nascimento A.L."/>
            <person name="Ko A.I."/>
            <person name="Martins E.A."/>
            <person name="Monteiro-Vitorello C.B."/>
            <person name="Ho P.L."/>
            <person name="Haake D.A."/>
            <person name="Verjovski-Almeida S."/>
            <person name="Hartskeerl R.A."/>
            <person name="Marques M.V."/>
            <person name="Oliveira M.C."/>
            <person name="Menck C.F."/>
            <person name="Leite L.C."/>
            <person name="Carrer H."/>
            <person name="Coutinho L.L."/>
            <person name="Degrave W.M."/>
            <person name="Dellagostin O.A."/>
            <person name="El-Dorry H."/>
            <person name="Ferro E.S."/>
            <person name="Ferro M.I."/>
            <person name="Furlan L.R."/>
            <person name="Gamberini M."/>
            <person name="Giglioti E.A."/>
            <person name="Goes-Neto A."/>
            <person name="Goldman G.H."/>
            <person name="Goldman M.H."/>
            <person name="Harakava R."/>
            <person name="Jeronimo S.M."/>
            <person name="Junqueira-De-Azevedo I.L."/>
            <person name="Kimura E.T."/>
            <person name="Kuramae E.E."/>
            <person name="Lemos E.G."/>
            <person name="Lemos M.V."/>
            <person name="Marino C.L."/>
            <person name="Nunes L.R."/>
            <person name="De Oliveira R.C."/>
            <person name="Pereira G.G."/>
            <person name="Reis M.S."/>
            <person name="Schriefer A."/>
            <person name="Siqueira W.J."/>
            <person name="Sommer P."/>
            <person name="Tsai S.M."/>
            <person name="Simpson A.J."/>
            <person name="Ferro J.A."/>
            <person name="Camargo L.E."/>
            <person name="Kitajima J.P."/>
            <person name="Setubal J.C."/>
            <person name="Van Sluys M.A."/>
        </authorList>
    </citation>
    <scope>NUCLEOTIDE SEQUENCE [LARGE SCALE GENOMIC DNA]</scope>
    <source>
        <strain evidence="10 11">Fiocruz L1-130</strain>
    </source>
</reference>
<evidence type="ECO:0000256" key="5">
    <source>
        <dbReference type="ARBA" id="ARBA00022898"/>
    </source>
</evidence>
<evidence type="ECO:0000313" key="11">
    <source>
        <dbReference type="Proteomes" id="UP000007037"/>
    </source>
</evidence>
<evidence type="ECO:0000256" key="6">
    <source>
        <dbReference type="ARBA" id="ARBA00050776"/>
    </source>
</evidence>
<comment type="catalytic activity">
    <reaction evidence="6 8">
        <text>(sulfur carrier)-H + L-cysteine = (sulfur carrier)-SH + L-alanine</text>
        <dbReference type="Rhea" id="RHEA:43892"/>
        <dbReference type="Rhea" id="RHEA-COMP:14737"/>
        <dbReference type="Rhea" id="RHEA-COMP:14739"/>
        <dbReference type="ChEBI" id="CHEBI:29917"/>
        <dbReference type="ChEBI" id="CHEBI:35235"/>
        <dbReference type="ChEBI" id="CHEBI:57972"/>
        <dbReference type="ChEBI" id="CHEBI:64428"/>
        <dbReference type="EC" id="2.8.1.7"/>
    </reaction>
</comment>
<comment type="similarity">
    <text evidence="2 8">Belongs to the class-V pyridoxal-phosphate-dependent aminotransferase family. Csd subfamily.</text>
</comment>
<evidence type="ECO:0000256" key="3">
    <source>
        <dbReference type="ARBA" id="ARBA00012239"/>
    </source>
</evidence>
<dbReference type="PANTHER" id="PTHR43586">
    <property type="entry name" value="CYSTEINE DESULFURASE"/>
    <property type="match status" value="1"/>
</dbReference>
<dbReference type="Proteomes" id="UP000007037">
    <property type="component" value="Chromosome I"/>
</dbReference>
<dbReference type="GO" id="GO:0030170">
    <property type="term" value="F:pyridoxal phosphate binding"/>
    <property type="evidence" value="ECO:0007669"/>
    <property type="project" value="UniProtKB-UniRule"/>
</dbReference>
<dbReference type="GO" id="GO:0031071">
    <property type="term" value="F:cysteine desulfurase activity"/>
    <property type="evidence" value="ECO:0007669"/>
    <property type="project" value="UniProtKB-UniRule"/>
</dbReference>
<organism evidence="10 11">
    <name type="scientific">Leptospira interrogans serogroup Icterohaemorrhagiae serovar copenhageni (strain Fiocruz L1-130)</name>
    <dbReference type="NCBI Taxonomy" id="267671"/>
    <lineage>
        <taxon>Bacteria</taxon>
        <taxon>Pseudomonadati</taxon>
        <taxon>Spirochaetota</taxon>
        <taxon>Spirochaetia</taxon>
        <taxon>Leptospirales</taxon>
        <taxon>Leptospiraceae</taxon>
        <taxon>Leptospira</taxon>
    </lineage>
</organism>
<comment type="cofactor">
    <cofactor evidence="1 7">
        <name>pyridoxal 5'-phosphate</name>
        <dbReference type="ChEBI" id="CHEBI:597326"/>
    </cofactor>
</comment>
<dbReference type="Pfam" id="PF00266">
    <property type="entry name" value="Aminotran_5"/>
    <property type="match status" value="1"/>
</dbReference>
<dbReference type="KEGG" id="lic:LIC_10634"/>
<dbReference type="InterPro" id="IPR000192">
    <property type="entry name" value="Aminotrans_V_dom"/>
</dbReference>
<dbReference type="SUPFAM" id="SSF53383">
    <property type="entry name" value="PLP-dependent transferases"/>
    <property type="match status" value="1"/>
</dbReference>
<accession>Q72UM3</accession>
<feature type="domain" description="Aminotransferase class V" evidence="9">
    <location>
        <begin position="28"/>
        <end position="399"/>
    </location>
</feature>
<name>Q72UM3_LEPIC</name>
<dbReference type="InterPro" id="IPR020578">
    <property type="entry name" value="Aminotrans_V_PyrdxlP_BS"/>
</dbReference>
<dbReference type="EC" id="2.8.1.7" evidence="3 8"/>
<dbReference type="InterPro" id="IPR015421">
    <property type="entry name" value="PyrdxlP-dep_Trfase_major"/>
</dbReference>
<evidence type="ECO:0000256" key="4">
    <source>
        <dbReference type="ARBA" id="ARBA00022679"/>
    </source>
</evidence>
<comment type="function">
    <text evidence="8">Catalyzes the removal of elemental sulfur and selenium atoms from L-cysteine, L-cystine, L-selenocysteine, and L-selenocystine to produce L-alanine.</text>
</comment>
<proteinExistence type="inferred from homology"/>
<dbReference type="InterPro" id="IPR015422">
    <property type="entry name" value="PyrdxlP-dep_Trfase_small"/>
</dbReference>
<dbReference type="InterPro" id="IPR015424">
    <property type="entry name" value="PyrdxlP-dep_Trfase"/>
</dbReference>